<sequence length="73" mass="8216">MTERTRSRVQAAEMGLLRKVAGLSLRDRVRSSVIREEPASWEKTSDWEDLPGLDPALAGETSRSFRTTKSIPE</sequence>
<gene>
    <name evidence="1" type="ORF">DPEC_G00106820</name>
</gene>
<comment type="caution">
    <text evidence="1">The sequence shown here is derived from an EMBL/GenBank/DDBJ whole genome shotgun (WGS) entry which is preliminary data.</text>
</comment>
<name>A0ACC2GYL6_DALPE</name>
<evidence type="ECO:0000313" key="1">
    <source>
        <dbReference type="EMBL" id="KAJ8008625.1"/>
    </source>
</evidence>
<dbReference type="EMBL" id="CM055735">
    <property type="protein sequence ID" value="KAJ8008625.1"/>
    <property type="molecule type" value="Genomic_DNA"/>
</dbReference>
<reference evidence="1" key="1">
    <citation type="submission" date="2021-05" db="EMBL/GenBank/DDBJ databases">
        <authorList>
            <person name="Pan Q."/>
            <person name="Jouanno E."/>
            <person name="Zahm M."/>
            <person name="Klopp C."/>
            <person name="Cabau C."/>
            <person name="Louis A."/>
            <person name="Berthelot C."/>
            <person name="Parey E."/>
            <person name="Roest Crollius H."/>
            <person name="Montfort J."/>
            <person name="Robinson-Rechavi M."/>
            <person name="Bouchez O."/>
            <person name="Lampietro C."/>
            <person name="Lopez Roques C."/>
            <person name="Donnadieu C."/>
            <person name="Postlethwait J."/>
            <person name="Bobe J."/>
            <person name="Dillon D."/>
            <person name="Chandos A."/>
            <person name="von Hippel F."/>
            <person name="Guiguen Y."/>
        </authorList>
    </citation>
    <scope>NUCLEOTIDE SEQUENCE</scope>
    <source>
        <strain evidence="1">YG-Jan2019</strain>
    </source>
</reference>
<evidence type="ECO:0000313" key="2">
    <source>
        <dbReference type="Proteomes" id="UP001157502"/>
    </source>
</evidence>
<organism evidence="1 2">
    <name type="scientific">Dallia pectoralis</name>
    <name type="common">Alaska blackfish</name>
    <dbReference type="NCBI Taxonomy" id="75939"/>
    <lineage>
        <taxon>Eukaryota</taxon>
        <taxon>Metazoa</taxon>
        <taxon>Chordata</taxon>
        <taxon>Craniata</taxon>
        <taxon>Vertebrata</taxon>
        <taxon>Euteleostomi</taxon>
        <taxon>Actinopterygii</taxon>
        <taxon>Neopterygii</taxon>
        <taxon>Teleostei</taxon>
        <taxon>Protacanthopterygii</taxon>
        <taxon>Esociformes</taxon>
        <taxon>Umbridae</taxon>
        <taxon>Dallia</taxon>
    </lineage>
</organism>
<proteinExistence type="predicted"/>
<accession>A0ACC2GYL6</accession>
<keyword evidence="2" id="KW-1185">Reference proteome</keyword>
<dbReference type="Proteomes" id="UP001157502">
    <property type="component" value="Chromosome 8"/>
</dbReference>
<protein>
    <submittedName>
        <fullName evidence="1">Uncharacterized protein</fullName>
    </submittedName>
</protein>